<dbReference type="AlphaFoldDB" id="A0A7C2P4E4"/>
<reference evidence="3" key="1">
    <citation type="journal article" date="2020" name="mSystems">
        <title>Genome- and Community-Level Interaction Insights into Carbon Utilization and Element Cycling Functions of Hydrothermarchaeota in Hydrothermal Sediment.</title>
        <authorList>
            <person name="Zhou Z."/>
            <person name="Liu Y."/>
            <person name="Xu W."/>
            <person name="Pan J."/>
            <person name="Luo Z.H."/>
            <person name="Li M."/>
        </authorList>
    </citation>
    <scope>NUCLEOTIDE SEQUENCE [LARGE SCALE GENOMIC DNA]</scope>
    <source>
        <strain evidence="3">SpSt-339</strain>
    </source>
</reference>
<feature type="chain" id="PRO_5028243566" evidence="1">
    <location>
        <begin position="24"/>
        <end position="213"/>
    </location>
</feature>
<accession>A0A7C2P4E4</accession>
<dbReference type="GO" id="GO:0016787">
    <property type="term" value="F:hydrolase activity"/>
    <property type="evidence" value="ECO:0007669"/>
    <property type="project" value="InterPro"/>
</dbReference>
<dbReference type="InterPro" id="IPR010496">
    <property type="entry name" value="AL/BT2_dom"/>
</dbReference>
<keyword evidence="1" id="KW-0732">Signal</keyword>
<feature type="domain" description="3-keto-alpha-glucoside-1,2-lyase/3-keto-2-hydroxy-glucal hydratase" evidence="2">
    <location>
        <begin position="45"/>
        <end position="203"/>
    </location>
</feature>
<name>A0A7C2P4E4_9PLAN</name>
<evidence type="ECO:0000313" key="3">
    <source>
        <dbReference type="EMBL" id="HEN16133.1"/>
    </source>
</evidence>
<dbReference type="Gene3D" id="2.60.120.560">
    <property type="entry name" value="Exo-inulinase, domain 1"/>
    <property type="match status" value="1"/>
</dbReference>
<feature type="signal peptide" evidence="1">
    <location>
        <begin position="1"/>
        <end position="23"/>
    </location>
</feature>
<dbReference type="Pfam" id="PF06439">
    <property type="entry name" value="3keto-disac_hyd"/>
    <property type="match status" value="1"/>
</dbReference>
<comment type="caution">
    <text evidence="3">The sequence shown here is derived from an EMBL/GenBank/DDBJ whole genome shotgun (WGS) entry which is preliminary data.</text>
</comment>
<proteinExistence type="predicted"/>
<dbReference type="EMBL" id="DSOK01000328">
    <property type="protein sequence ID" value="HEN16133.1"/>
    <property type="molecule type" value="Genomic_DNA"/>
</dbReference>
<gene>
    <name evidence="3" type="ORF">ENQ76_11780</name>
</gene>
<organism evidence="3">
    <name type="scientific">Schlesneria paludicola</name>
    <dbReference type="NCBI Taxonomy" id="360056"/>
    <lineage>
        <taxon>Bacteria</taxon>
        <taxon>Pseudomonadati</taxon>
        <taxon>Planctomycetota</taxon>
        <taxon>Planctomycetia</taxon>
        <taxon>Planctomycetales</taxon>
        <taxon>Planctomycetaceae</taxon>
        <taxon>Schlesneria</taxon>
    </lineage>
</organism>
<protein>
    <submittedName>
        <fullName evidence="3">DUF1080 domain-containing protein</fullName>
    </submittedName>
</protein>
<sequence>MRIWPCVWMAVVCGAGTTQVALADKGVVLKPTMVKPGAVVRDDQFDGTELGKNWVAAKGDWSVKDGTIVGREKADDRHAAVLTLQQPHRNTILRYSFRLDGATNFNLSFNHAKGHLFRIAVSETGLTITKDKDKKDADSRPVVLAKAPGKFPSGQWHTMLVEIQGDRVSVQTDNGVKLDAHEPSLDVDKTGYRFVMKNGPLLLDDVSVWQVAP</sequence>
<evidence type="ECO:0000256" key="1">
    <source>
        <dbReference type="SAM" id="SignalP"/>
    </source>
</evidence>
<evidence type="ECO:0000259" key="2">
    <source>
        <dbReference type="Pfam" id="PF06439"/>
    </source>
</evidence>